<evidence type="ECO:0000313" key="3">
    <source>
        <dbReference type="Proteomes" id="UP000008311"/>
    </source>
</evidence>
<dbReference type="AlphaFoldDB" id="B9T7V4"/>
<protein>
    <submittedName>
        <fullName evidence="2">Uncharacterized protein</fullName>
    </submittedName>
</protein>
<dbReference type="EMBL" id="EQ974848">
    <property type="protein sequence ID" value="EEF28059.1"/>
    <property type="molecule type" value="Genomic_DNA"/>
</dbReference>
<reference evidence="3" key="1">
    <citation type="journal article" date="2010" name="Nat. Biotechnol.">
        <title>Draft genome sequence of the oilseed species Ricinus communis.</title>
        <authorList>
            <person name="Chan A.P."/>
            <person name="Crabtree J."/>
            <person name="Zhao Q."/>
            <person name="Lorenzi H."/>
            <person name="Orvis J."/>
            <person name="Puiu D."/>
            <person name="Melake-Berhan A."/>
            <person name="Jones K.M."/>
            <person name="Redman J."/>
            <person name="Chen G."/>
            <person name="Cahoon E.B."/>
            <person name="Gedil M."/>
            <person name="Stanke M."/>
            <person name="Haas B.J."/>
            <person name="Wortman J.R."/>
            <person name="Fraser-Liggett C.M."/>
            <person name="Ravel J."/>
            <person name="Rabinowicz P.D."/>
        </authorList>
    </citation>
    <scope>NUCLEOTIDE SEQUENCE [LARGE SCALE GENOMIC DNA]</scope>
    <source>
        <strain evidence="3">cv. Hale</strain>
    </source>
</reference>
<feature type="region of interest" description="Disordered" evidence="1">
    <location>
        <begin position="65"/>
        <end position="85"/>
    </location>
</feature>
<feature type="compositionally biased region" description="Polar residues" evidence="1">
    <location>
        <begin position="76"/>
        <end position="85"/>
    </location>
</feature>
<dbReference type="InParanoid" id="B9T7V4"/>
<keyword evidence="3" id="KW-1185">Reference proteome</keyword>
<sequence>MEDEVRMSRDGDNNKNSFTFLGQPSEMGDEEKRPPRFSKQLRQQADKMVSRVPFLMAETDEAIQNPVSNKPHCHDMSTTNINWSY</sequence>
<name>B9T7V4_RICCO</name>
<proteinExistence type="predicted"/>
<gene>
    <name evidence="2" type="ORF">RCOM_0285860</name>
</gene>
<feature type="compositionally biased region" description="Basic and acidic residues" evidence="1">
    <location>
        <begin position="1"/>
        <end position="13"/>
    </location>
</feature>
<evidence type="ECO:0000313" key="2">
    <source>
        <dbReference type="EMBL" id="EEF28059.1"/>
    </source>
</evidence>
<dbReference type="Proteomes" id="UP000008311">
    <property type="component" value="Unassembled WGS sequence"/>
</dbReference>
<feature type="region of interest" description="Disordered" evidence="1">
    <location>
        <begin position="1"/>
        <end position="43"/>
    </location>
</feature>
<evidence type="ECO:0000256" key="1">
    <source>
        <dbReference type="SAM" id="MobiDB-lite"/>
    </source>
</evidence>
<accession>B9T7V4</accession>
<organism evidence="2 3">
    <name type="scientific">Ricinus communis</name>
    <name type="common">Castor bean</name>
    <dbReference type="NCBI Taxonomy" id="3988"/>
    <lineage>
        <taxon>Eukaryota</taxon>
        <taxon>Viridiplantae</taxon>
        <taxon>Streptophyta</taxon>
        <taxon>Embryophyta</taxon>
        <taxon>Tracheophyta</taxon>
        <taxon>Spermatophyta</taxon>
        <taxon>Magnoliopsida</taxon>
        <taxon>eudicotyledons</taxon>
        <taxon>Gunneridae</taxon>
        <taxon>Pentapetalae</taxon>
        <taxon>rosids</taxon>
        <taxon>fabids</taxon>
        <taxon>Malpighiales</taxon>
        <taxon>Euphorbiaceae</taxon>
        <taxon>Acalyphoideae</taxon>
        <taxon>Acalypheae</taxon>
        <taxon>Ricinus</taxon>
    </lineage>
</organism>